<proteinExistence type="predicted"/>
<accession>A0AAU7CDK8</accession>
<gene>
    <name evidence="1" type="ORF">V5E97_33055</name>
</gene>
<evidence type="ECO:0000313" key="1">
    <source>
        <dbReference type="EMBL" id="XBH03099.1"/>
    </source>
</evidence>
<protein>
    <submittedName>
        <fullName evidence="1">Uncharacterized protein</fullName>
    </submittedName>
</protein>
<reference evidence="1" key="1">
    <citation type="submission" date="2024-05" db="EMBL/GenBank/DDBJ databases">
        <title>Planctomycetes of the genus Singulisphaera possess chitinolytic capabilities.</title>
        <authorList>
            <person name="Ivanova A."/>
        </authorList>
    </citation>
    <scope>NUCLEOTIDE SEQUENCE</scope>
    <source>
        <strain evidence="1">Ch08T</strain>
    </source>
</reference>
<name>A0AAU7CDK8_9BACT</name>
<dbReference type="EMBL" id="CP155447">
    <property type="protein sequence ID" value="XBH03099.1"/>
    <property type="molecule type" value="Genomic_DNA"/>
</dbReference>
<organism evidence="1">
    <name type="scientific">Singulisphaera sp. Ch08</name>
    <dbReference type="NCBI Taxonomy" id="3120278"/>
    <lineage>
        <taxon>Bacteria</taxon>
        <taxon>Pseudomonadati</taxon>
        <taxon>Planctomycetota</taxon>
        <taxon>Planctomycetia</taxon>
        <taxon>Isosphaerales</taxon>
        <taxon>Isosphaeraceae</taxon>
        <taxon>Singulisphaera</taxon>
    </lineage>
</organism>
<sequence>MPSLWDGRSNGSIKFKHRIISAVLVSMELPYIECYKPARKYQKAVLLRAIDDYLIRHPEILDELINGMI</sequence>
<dbReference type="AlphaFoldDB" id="A0AAU7CDK8"/>
<dbReference type="RefSeq" id="WP_406695837.1">
    <property type="nucleotide sequence ID" value="NZ_CP155447.1"/>
</dbReference>